<reference evidence="6 7" key="1">
    <citation type="submission" date="2019-07" db="EMBL/GenBank/DDBJ databases">
        <title>Luteimonas sp. YD-1 nov., isolated from acidic soil.</title>
        <authorList>
            <person name="Zhou J."/>
        </authorList>
    </citation>
    <scope>NUCLEOTIDE SEQUENCE [LARGE SCALE GENOMIC DNA]</scope>
    <source>
        <strain evidence="6 7">YD-1</strain>
    </source>
</reference>
<dbReference type="GO" id="GO:0032993">
    <property type="term" value="C:protein-DNA complex"/>
    <property type="evidence" value="ECO:0007669"/>
    <property type="project" value="TreeGrafter"/>
</dbReference>
<dbReference type="RefSeq" id="WP_146310745.1">
    <property type="nucleotide sequence ID" value="NZ_VOHE01000001.1"/>
</dbReference>
<dbReference type="SMART" id="SM00850">
    <property type="entry name" value="LytTR"/>
    <property type="match status" value="1"/>
</dbReference>
<dbReference type="OrthoDB" id="236568at2"/>
<dbReference type="Pfam" id="PF00072">
    <property type="entry name" value="Response_reg"/>
    <property type="match status" value="1"/>
</dbReference>
<dbReference type="Pfam" id="PF04397">
    <property type="entry name" value="LytTR"/>
    <property type="match status" value="1"/>
</dbReference>
<name>A0A5C5U7R4_9GAMM</name>
<evidence type="ECO:0000313" key="7">
    <source>
        <dbReference type="Proteomes" id="UP000315949"/>
    </source>
</evidence>
<dbReference type="Gene3D" id="3.40.50.2300">
    <property type="match status" value="1"/>
</dbReference>
<feature type="domain" description="Response regulatory" evidence="4">
    <location>
        <begin position="5"/>
        <end position="118"/>
    </location>
</feature>
<dbReference type="PROSITE" id="PS50930">
    <property type="entry name" value="HTH_LYTTR"/>
    <property type="match status" value="1"/>
</dbReference>
<proteinExistence type="predicted"/>
<keyword evidence="3" id="KW-0597">Phosphoprotein</keyword>
<dbReference type="Proteomes" id="UP000315949">
    <property type="component" value="Unassembled WGS sequence"/>
</dbReference>
<organism evidence="6 7">
    <name type="scientific">Luteimonas wenzhouensis</name>
    <dbReference type="NCBI Taxonomy" id="2599615"/>
    <lineage>
        <taxon>Bacteria</taxon>
        <taxon>Pseudomonadati</taxon>
        <taxon>Pseudomonadota</taxon>
        <taxon>Gammaproteobacteria</taxon>
        <taxon>Lysobacterales</taxon>
        <taxon>Lysobacteraceae</taxon>
        <taxon>Luteimonas</taxon>
    </lineage>
</organism>
<feature type="modified residue" description="4-aspartylphosphate" evidence="3">
    <location>
        <position position="56"/>
    </location>
</feature>
<evidence type="ECO:0000256" key="2">
    <source>
        <dbReference type="ARBA" id="ARBA00023125"/>
    </source>
</evidence>
<keyword evidence="1" id="KW-0902">Two-component regulatory system</keyword>
<feature type="domain" description="HTH LytTR-type" evidence="5">
    <location>
        <begin position="145"/>
        <end position="249"/>
    </location>
</feature>
<dbReference type="PANTHER" id="PTHR48111">
    <property type="entry name" value="REGULATOR OF RPOS"/>
    <property type="match status" value="1"/>
</dbReference>
<evidence type="ECO:0000256" key="1">
    <source>
        <dbReference type="ARBA" id="ARBA00023012"/>
    </source>
</evidence>
<accession>A0A5C5U7R4</accession>
<dbReference type="GO" id="GO:0000976">
    <property type="term" value="F:transcription cis-regulatory region binding"/>
    <property type="evidence" value="ECO:0007669"/>
    <property type="project" value="TreeGrafter"/>
</dbReference>
<dbReference type="EMBL" id="VOHE01000001">
    <property type="protein sequence ID" value="TWT22174.1"/>
    <property type="molecule type" value="Genomic_DNA"/>
</dbReference>
<dbReference type="AlphaFoldDB" id="A0A5C5U7R4"/>
<evidence type="ECO:0000259" key="4">
    <source>
        <dbReference type="PROSITE" id="PS50110"/>
    </source>
</evidence>
<comment type="caution">
    <text evidence="6">The sequence shown here is derived from an EMBL/GenBank/DDBJ whole genome shotgun (WGS) entry which is preliminary data.</text>
</comment>
<dbReference type="PROSITE" id="PS50110">
    <property type="entry name" value="RESPONSE_REGULATORY"/>
    <property type="match status" value="1"/>
</dbReference>
<evidence type="ECO:0000256" key="3">
    <source>
        <dbReference type="PROSITE-ProRule" id="PRU00169"/>
    </source>
</evidence>
<keyword evidence="7" id="KW-1185">Reference proteome</keyword>
<gene>
    <name evidence="6" type="ORF">FQY79_03425</name>
</gene>
<keyword evidence="2" id="KW-0238">DNA-binding</keyword>
<sequence length="251" mass="27412">MTSLRAAIVDDEPLARRRLERMLGDLGGVEVVGSYRDGAAALSGLAQVRPDVVFLDVRMPGLDGFELLERMPAPARPRVVVVSAYGERALEAFAVDAVDYLVKPLSPVRLREAVERVRARMAPVPPPSAPLREPAPAAGGYLSRLAVPDGPRLRVVAVDEISMLVAQGNYVELVLPGRSLLLRQPLAALLDRLDPARFVRVHRSRAVRIDLVEQVEPLGAGQYRLRLRDGTRLASGRRYRQALRAALGLEG</sequence>
<dbReference type="GO" id="GO:0006355">
    <property type="term" value="P:regulation of DNA-templated transcription"/>
    <property type="evidence" value="ECO:0007669"/>
    <property type="project" value="TreeGrafter"/>
</dbReference>
<dbReference type="InterPro" id="IPR039420">
    <property type="entry name" value="WalR-like"/>
</dbReference>
<dbReference type="InterPro" id="IPR011006">
    <property type="entry name" value="CheY-like_superfamily"/>
</dbReference>
<evidence type="ECO:0000313" key="6">
    <source>
        <dbReference type="EMBL" id="TWT22174.1"/>
    </source>
</evidence>
<dbReference type="Gene3D" id="2.40.50.1020">
    <property type="entry name" value="LytTr DNA-binding domain"/>
    <property type="match status" value="1"/>
</dbReference>
<dbReference type="InterPro" id="IPR001789">
    <property type="entry name" value="Sig_transdc_resp-reg_receiver"/>
</dbReference>
<dbReference type="SUPFAM" id="SSF52172">
    <property type="entry name" value="CheY-like"/>
    <property type="match status" value="1"/>
</dbReference>
<evidence type="ECO:0000259" key="5">
    <source>
        <dbReference type="PROSITE" id="PS50930"/>
    </source>
</evidence>
<dbReference type="PANTHER" id="PTHR48111:SF69">
    <property type="entry name" value="RESPONSE REGULATOR RECEIVER"/>
    <property type="match status" value="1"/>
</dbReference>
<protein>
    <submittedName>
        <fullName evidence="6">Response regulator transcription factor</fullName>
    </submittedName>
</protein>
<dbReference type="InterPro" id="IPR007492">
    <property type="entry name" value="LytTR_DNA-bd_dom"/>
</dbReference>
<dbReference type="SMART" id="SM00448">
    <property type="entry name" value="REC"/>
    <property type="match status" value="1"/>
</dbReference>
<dbReference type="GO" id="GO:0000156">
    <property type="term" value="F:phosphorelay response regulator activity"/>
    <property type="evidence" value="ECO:0007669"/>
    <property type="project" value="TreeGrafter"/>
</dbReference>
<dbReference type="GO" id="GO:0005829">
    <property type="term" value="C:cytosol"/>
    <property type="evidence" value="ECO:0007669"/>
    <property type="project" value="TreeGrafter"/>
</dbReference>